<accession>A0A254N2C3</accession>
<dbReference type="NCBIfam" id="TIGR03133">
    <property type="entry name" value="malonate_beta"/>
    <property type="match status" value="1"/>
</dbReference>
<feature type="domain" description="CoA carboxyltransferase N-terminal" evidence="2">
    <location>
        <begin position="1"/>
        <end position="236"/>
    </location>
</feature>
<dbReference type="Pfam" id="PF01039">
    <property type="entry name" value="Carboxyl_trans"/>
    <property type="match status" value="1"/>
</dbReference>
<dbReference type="PRINTS" id="PR01070">
    <property type="entry name" value="ACCCTRFRASEB"/>
</dbReference>
<dbReference type="GO" id="GO:0016831">
    <property type="term" value="F:carboxy-lyase activity"/>
    <property type="evidence" value="ECO:0007669"/>
    <property type="project" value="InterPro"/>
</dbReference>
<dbReference type="GO" id="GO:0006633">
    <property type="term" value="P:fatty acid biosynthetic process"/>
    <property type="evidence" value="ECO:0007669"/>
    <property type="project" value="InterPro"/>
</dbReference>
<dbReference type="OrthoDB" id="5502755at2"/>
<keyword evidence="4" id="KW-1185">Reference proteome</keyword>
<reference evidence="3 4" key="1">
    <citation type="journal article" date="2007" name="Int. J. Syst. Evol. Microbiol.">
        <title>Description of Pelomonas aquatica sp. nov. and Pelomonas puraquae sp. nov., isolated from industrial and haemodialysis water.</title>
        <authorList>
            <person name="Gomila M."/>
            <person name="Bowien B."/>
            <person name="Falsen E."/>
            <person name="Moore E.R."/>
            <person name="Lalucat J."/>
        </authorList>
    </citation>
    <scope>NUCLEOTIDE SEQUENCE [LARGE SCALE GENOMIC DNA]</scope>
    <source>
        <strain evidence="3 4">CCUG 52769</strain>
    </source>
</reference>
<dbReference type="GO" id="GO:0005975">
    <property type="term" value="P:carbohydrate metabolic process"/>
    <property type="evidence" value="ECO:0007669"/>
    <property type="project" value="InterPro"/>
</dbReference>
<dbReference type="GO" id="GO:2001295">
    <property type="term" value="P:malonyl-CoA biosynthetic process"/>
    <property type="evidence" value="ECO:0007669"/>
    <property type="project" value="TreeGrafter"/>
</dbReference>
<dbReference type="PANTHER" id="PTHR42995:SF1">
    <property type="entry name" value="MALONATE DECARBOXYLASE BETA SUBUNIT"/>
    <property type="match status" value="1"/>
</dbReference>
<dbReference type="InterPro" id="IPR017556">
    <property type="entry name" value="Malonate_beta"/>
</dbReference>
<proteinExistence type="predicted"/>
<dbReference type="GO" id="GO:0003989">
    <property type="term" value="F:acetyl-CoA carboxylase activity"/>
    <property type="evidence" value="ECO:0007669"/>
    <property type="project" value="InterPro"/>
</dbReference>
<dbReference type="InterPro" id="IPR000438">
    <property type="entry name" value="Acetyl_CoA_COase_Trfase_b_su"/>
</dbReference>
<organism evidence="3 4">
    <name type="scientific">Roseateles puraquae</name>
    <dbReference type="NCBI Taxonomy" id="431059"/>
    <lineage>
        <taxon>Bacteria</taxon>
        <taxon>Pseudomonadati</taxon>
        <taxon>Pseudomonadota</taxon>
        <taxon>Betaproteobacteria</taxon>
        <taxon>Burkholderiales</taxon>
        <taxon>Sphaerotilaceae</taxon>
        <taxon>Roseateles</taxon>
    </lineage>
</organism>
<sequence length="286" mass="29864">MISYAECSARERLALIVDAGSFHEWLPPALKLTSPHLAQLGVPSSFDDGVAIGRARLAGQDVFVAAQEGQFMGGGVGEVHGAKLVGLFKRALRDRPQAVLLLAESGGVRLHEANAGLIAVSEVMRALLDVRAAGIPVLVLIGGTGGCFGGMGIVARCADHIIMSDIGRLAMSGPEVIEASHGVEEFDSRDRALVWRTTGGKHRWLTGDCDALVEDDITAFRQATIAALGQARPVTLAALEAEHARLSARLTFDGSEAVSLWTALGVPQAAKVPDLDVAGVSALGVH</sequence>
<evidence type="ECO:0000259" key="2">
    <source>
        <dbReference type="PROSITE" id="PS50980"/>
    </source>
</evidence>
<dbReference type="Gene3D" id="3.90.226.10">
    <property type="entry name" value="2-enoyl-CoA Hydratase, Chain A, domain 1"/>
    <property type="match status" value="1"/>
</dbReference>
<name>A0A254N2C3_9BURK</name>
<dbReference type="PROSITE" id="PS50980">
    <property type="entry name" value="COA_CT_NTER"/>
    <property type="match status" value="1"/>
</dbReference>
<keyword evidence="1" id="KW-0808">Transferase</keyword>
<dbReference type="InterPro" id="IPR011762">
    <property type="entry name" value="COA_CT_N"/>
</dbReference>
<dbReference type="GO" id="GO:0009317">
    <property type="term" value="C:acetyl-CoA carboxylase complex"/>
    <property type="evidence" value="ECO:0007669"/>
    <property type="project" value="InterPro"/>
</dbReference>
<dbReference type="AlphaFoldDB" id="A0A254N2C3"/>
<gene>
    <name evidence="3" type="ORF">CDO81_19245</name>
</gene>
<dbReference type="SUPFAM" id="SSF52096">
    <property type="entry name" value="ClpP/crotonase"/>
    <property type="match status" value="1"/>
</dbReference>
<dbReference type="RefSeq" id="WP_088484856.1">
    <property type="nucleotide sequence ID" value="NZ_NISI01000009.1"/>
</dbReference>
<evidence type="ECO:0000256" key="1">
    <source>
        <dbReference type="ARBA" id="ARBA00022679"/>
    </source>
</evidence>
<dbReference type="PANTHER" id="PTHR42995">
    <property type="entry name" value="ACETYL-COENZYME A CARBOXYLASE CARBOXYL TRANSFERASE SUBUNIT BETA, CHLOROPLASTIC"/>
    <property type="match status" value="1"/>
</dbReference>
<evidence type="ECO:0000313" key="3">
    <source>
        <dbReference type="EMBL" id="OWR02335.1"/>
    </source>
</evidence>
<dbReference type="NCBIfam" id="NF005530">
    <property type="entry name" value="PRK07189.1"/>
    <property type="match status" value="1"/>
</dbReference>
<dbReference type="InterPro" id="IPR029045">
    <property type="entry name" value="ClpP/crotonase-like_dom_sf"/>
</dbReference>
<dbReference type="GO" id="GO:0016740">
    <property type="term" value="F:transferase activity"/>
    <property type="evidence" value="ECO:0007669"/>
    <property type="project" value="UniProtKB-KW"/>
</dbReference>
<dbReference type="Proteomes" id="UP000197446">
    <property type="component" value="Unassembled WGS sequence"/>
</dbReference>
<dbReference type="EMBL" id="NISI01000009">
    <property type="protein sequence ID" value="OWR02335.1"/>
    <property type="molecule type" value="Genomic_DNA"/>
</dbReference>
<comment type="caution">
    <text evidence="3">The sequence shown here is derived from an EMBL/GenBank/DDBJ whole genome shotgun (WGS) entry which is preliminary data.</text>
</comment>
<evidence type="ECO:0000313" key="4">
    <source>
        <dbReference type="Proteomes" id="UP000197446"/>
    </source>
</evidence>
<protein>
    <submittedName>
        <fullName evidence="3">Biotin-independent malonate decarboxylase subunit beta</fullName>
    </submittedName>
</protein>
<dbReference type="InterPro" id="IPR034733">
    <property type="entry name" value="AcCoA_carboxyl_beta"/>
</dbReference>